<dbReference type="RefSeq" id="XP_005188896.2">
    <property type="nucleotide sequence ID" value="XM_005188839.3"/>
</dbReference>
<feature type="domain" description="CRAL-TRIO" evidence="1">
    <location>
        <begin position="73"/>
        <end position="235"/>
    </location>
</feature>
<gene>
    <name evidence="2" type="primary">101900747</name>
    <name evidence="4" type="synonym">LOC101900747</name>
</gene>
<dbReference type="VEuPathDB" id="VectorBase:MDOA015006"/>
<dbReference type="eggNOG" id="KOG1471">
    <property type="taxonomic scope" value="Eukaryota"/>
</dbReference>
<dbReference type="GO" id="GO:1902936">
    <property type="term" value="F:phosphatidylinositol bisphosphate binding"/>
    <property type="evidence" value="ECO:0007669"/>
    <property type="project" value="TreeGrafter"/>
</dbReference>
<sequence>MTIEVEKKLDEMELWLKTQTQLPQKIDRWMLKRFLLCMEGDKDAAQNLLITNYKMRNKYDHIFIKRDPKYESSEKVVKVVDFLTLPGYTPEKYKLILYRLADTDPDKFNVNEVFQVFFMMVDSRFRELCNENAIGEIVVFDMTGFSLRHLSKFSLGTIRLFMKYIQEAHVGRVKGVHVINAASFLDKVMFLVRPFLKGELINVLHFHMPNTETAYKFFPHEMLPDEYGGKAGKLQDLREFWVKKLMENRDFIIDESRWKMNS</sequence>
<dbReference type="EnsemblMetazoa" id="MDOA015006-RA">
    <property type="protein sequence ID" value="MDOA015006-PA"/>
    <property type="gene ID" value="MDOA015006"/>
</dbReference>
<reference evidence="4" key="2">
    <citation type="submission" date="2025-04" db="UniProtKB">
        <authorList>
            <consortium name="RefSeq"/>
        </authorList>
    </citation>
    <scope>IDENTIFICATION</scope>
    <source>
        <strain evidence="4">Aabys</strain>
    </source>
</reference>
<dbReference type="GO" id="GO:0016020">
    <property type="term" value="C:membrane"/>
    <property type="evidence" value="ECO:0007669"/>
    <property type="project" value="TreeGrafter"/>
</dbReference>
<evidence type="ECO:0000313" key="2">
    <source>
        <dbReference type="EnsemblMetazoa" id="MDOA015006-PA"/>
    </source>
</evidence>
<dbReference type="Proteomes" id="UP001652621">
    <property type="component" value="Unplaced"/>
</dbReference>
<dbReference type="VEuPathDB" id="VectorBase:MDOMA2_020910"/>
<dbReference type="InterPro" id="IPR001251">
    <property type="entry name" value="CRAL-TRIO_dom"/>
</dbReference>
<dbReference type="CDD" id="cd00170">
    <property type="entry name" value="SEC14"/>
    <property type="match status" value="1"/>
</dbReference>
<protein>
    <submittedName>
        <fullName evidence="4">Alpha-tocopherol transfer protein</fullName>
    </submittedName>
</protein>
<dbReference type="SMART" id="SM00516">
    <property type="entry name" value="SEC14"/>
    <property type="match status" value="1"/>
</dbReference>
<dbReference type="OrthoDB" id="1434354at2759"/>
<proteinExistence type="predicted"/>
<dbReference type="AlphaFoldDB" id="A0A1I8NGV1"/>
<dbReference type="PROSITE" id="PS50191">
    <property type="entry name" value="CRAL_TRIO"/>
    <property type="match status" value="1"/>
</dbReference>
<dbReference type="KEGG" id="mde:101900747"/>
<dbReference type="Pfam" id="PF00650">
    <property type="entry name" value="CRAL_TRIO"/>
    <property type="match status" value="1"/>
</dbReference>
<accession>A0A1I8NGV1</accession>
<keyword evidence="3" id="KW-1185">Reference proteome</keyword>
<dbReference type="SUPFAM" id="SSF46938">
    <property type="entry name" value="CRAL/TRIO N-terminal domain"/>
    <property type="match status" value="1"/>
</dbReference>
<evidence type="ECO:0000259" key="1">
    <source>
        <dbReference type="PROSITE" id="PS50191"/>
    </source>
</evidence>
<dbReference type="Gene3D" id="1.20.5.1200">
    <property type="entry name" value="Alpha-tocopherol transfer"/>
    <property type="match status" value="1"/>
</dbReference>
<dbReference type="InterPro" id="IPR036273">
    <property type="entry name" value="CRAL/TRIO_N_dom_sf"/>
</dbReference>
<name>A0A1I8NGV1_MUSDO</name>
<dbReference type="GeneID" id="101900747"/>
<dbReference type="Gene3D" id="3.40.525.10">
    <property type="entry name" value="CRAL-TRIO lipid binding domain"/>
    <property type="match status" value="1"/>
</dbReference>
<evidence type="ECO:0000313" key="4">
    <source>
        <dbReference type="RefSeq" id="XP_005188896.2"/>
    </source>
</evidence>
<dbReference type="PANTHER" id="PTHR10174">
    <property type="entry name" value="ALPHA-TOCOPHEROL TRANSFER PROTEIN-RELATED"/>
    <property type="match status" value="1"/>
</dbReference>
<dbReference type="InterPro" id="IPR036865">
    <property type="entry name" value="CRAL-TRIO_dom_sf"/>
</dbReference>
<organism evidence="2">
    <name type="scientific">Musca domestica</name>
    <name type="common">House fly</name>
    <dbReference type="NCBI Taxonomy" id="7370"/>
    <lineage>
        <taxon>Eukaryota</taxon>
        <taxon>Metazoa</taxon>
        <taxon>Ecdysozoa</taxon>
        <taxon>Arthropoda</taxon>
        <taxon>Hexapoda</taxon>
        <taxon>Insecta</taxon>
        <taxon>Pterygota</taxon>
        <taxon>Neoptera</taxon>
        <taxon>Endopterygota</taxon>
        <taxon>Diptera</taxon>
        <taxon>Brachycera</taxon>
        <taxon>Muscomorpha</taxon>
        <taxon>Muscoidea</taxon>
        <taxon>Muscidae</taxon>
        <taxon>Musca</taxon>
    </lineage>
</organism>
<reference evidence="2" key="1">
    <citation type="submission" date="2020-05" db="UniProtKB">
        <authorList>
            <consortium name="EnsemblMetazoa"/>
        </authorList>
    </citation>
    <scope>IDENTIFICATION</scope>
    <source>
        <strain evidence="2">Aabys</strain>
    </source>
</reference>
<dbReference type="SUPFAM" id="SSF52087">
    <property type="entry name" value="CRAL/TRIO domain"/>
    <property type="match status" value="1"/>
</dbReference>
<evidence type="ECO:0000313" key="3">
    <source>
        <dbReference type="Proteomes" id="UP001652621"/>
    </source>
</evidence>
<dbReference type="PANTHER" id="PTHR10174:SF222">
    <property type="entry name" value="GH10083P-RELATED"/>
    <property type="match status" value="1"/>
</dbReference>